<evidence type="ECO:0000313" key="6">
    <source>
        <dbReference type="Proteomes" id="UP000469558"/>
    </source>
</evidence>
<dbReference type="InterPro" id="IPR049083">
    <property type="entry name" value="TACO1_YebC_N"/>
</dbReference>
<dbReference type="PANTHER" id="PTHR12532">
    <property type="entry name" value="TRANSLATIONAL ACTIVATOR OF CYTOCHROME C OXIDASE 1"/>
    <property type="match status" value="1"/>
</dbReference>
<comment type="caution">
    <text evidence="5">The sequence shown here is derived from an EMBL/GenBank/DDBJ whole genome shotgun (WGS) entry which is preliminary data.</text>
</comment>
<dbReference type="PANTHER" id="PTHR12532:SF0">
    <property type="entry name" value="TRANSLATIONAL ACTIVATOR OF CYTOCHROME C OXIDASE 1"/>
    <property type="match status" value="1"/>
</dbReference>
<dbReference type="Proteomes" id="UP000469558">
    <property type="component" value="Unassembled WGS sequence"/>
</dbReference>
<reference evidence="5 6" key="1">
    <citation type="submission" date="2018-05" db="EMBL/GenBank/DDBJ databases">
        <title>Genome sequencing and assembly of the regulated plant pathogen Lachnellula willkommii and related sister species for the development of diagnostic species identification markers.</title>
        <authorList>
            <person name="Giroux E."/>
            <person name="Bilodeau G."/>
        </authorList>
    </citation>
    <scope>NUCLEOTIDE SEQUENCE [LARGE SCALE GENOMIC DNA]</scope>
    <source>
        <strain evidence="5 6">CBS 268.59</strain>
    </source>
</reference>
<evidence type="ECO:0000259" key="4">
    <source>
        <dbReference type="Pfam" id="PF20772"/>
    </source>
</evidence>
<feature type="region of interest" description="Disordered" evidence="2">
    <location>
        <begin position="69"/>
        <end position="90"/>
    </location>
</feature>
<dbReference type="InterPro" id="IPR002876">
    <property type="entry name" value="Transcrip_reg_TACO1-like"/>
</dbReference>
<dbReference type="OrthoDB" id="2017544at2759"/>
<dbReference type="Gene3D" id="1.10.10.200">
    <property type="match status" value="1"/>
</dbReference>
<keyword evidence="6" id="KW-1185">Reference proteome</keyword>
<name>A0A8T9BVB2_9HELO</name>
<dbReference type="Pfam" id="PF01709">
    <property type="entry name" value="Transcrip_reg"/>
    <property type="match status" value="1"/>
</dbReference>
<evidence type="ECO:0000256" key="2">
    <source>
        <dbReference type="SAM" id="MobiDB-lite"/>
    </source>
</evidence>
<dbReference type="InterPro" id="IPR026564">
    <property type="entry name" value="Transcrip_reg_TACO1-like_dom3"/>
</dbReference>
<dbReference type="Gene3D" id="3.30.70.980">
    <property type="match status" value="2"/>
</dbReference>
<dbReference type="AlphaFoldDB" id="A0A8T9BVB2"/>
<dbReference type="InterPro" id="IPR048300">
    <property type="entry name" value="TACO1_YebC-like_2nd/3rd_dom"/>
</dbReference>
<dbReference type="EMBL" id="QGMK01001891">
    <property type="protein sequence ID" value="TVY62841.1"/>
    <property type="molecule type" value="Genomic_DNA"/>
</dbReference>
<proteinExistence type="inferred from homology"/>
<dbReference type="SUPFAM" id="SSF75625">
    <property type="entry name" value="YebC-like"/>
    <property type="match status" value="1"/>
</dbReference>
<comment type="similarity">
    <text evidence="1">Belongs to the TACO1 family.</text>
</comment>
<dbReference type="InterPro" id="IPR017856">
    <property type="entry name" value="Integrase-like_N"/>
</dbReference>
<dbReference type="GO" id="GO:0005739">
    <property type="term" value="C:mitochondrion"/>
    <property type="evidence" value="ECO:0007669"/>
    <property type="project" value="TreeGrafter"/>
</dbReference>
<organism evidence="5 6">
    <name type="scientific">Lachnellula suecica</name>
    <dbReference type="NCBI Taxonomy" id="602035"/>
    <lineage>
        <taxon>Eukaryota</taxon>
        <taxon>Fungi</taxon>
        <taxon>Dikarya</taxon>
        <taxon>Ascomycota</taxon>
        <taxon>Pezizomycotina</taxon>
        <taxon>Leotiomycetes</taxon>
        <taxon>Helotiales</taxon>
        <taxon>Lachnaceae</taxon>
        <taxon>Lachnellula</taxon>
    </lineage>
</organism>
<dbReference type="Pfam" id="PF20772">
    <property type="entry name" value="TACO1_YebC_N"/>
    <property type="match status" value="1"/>
</dbReference>
<evidence type="ECO:0000259" key="3">
    <source>
        <dbReference type="Pfam" id="PF01709"/>
    </source>
</evidence>
<evidence type="ECO:0000256" key="1">
    <source>
        <dbReference type="ARBA" id="ARBA00008724"/>
    </source>
</evidence>
<protein>
    <submittedName>
        <fullName evidence="5">Putative transcriptional regulatory protein GSU1074</fullName>
    </submittedName>
</protein>
<accession>A0A8T9BVB2</accession>
<gene>
    <name evidence="5" type="ORF">LSUE1_G009254</name>
</gene>
<sequence length="308" mass="33167">MAAFSKGLRSLPRGEFICSRCMKFSTTSTAQSGHSRWSKIKHDKGSADAKRSLKNAFFSKEIASASKCKKSHHISNDQSLTGRTDGGPDPNMNPRLAALLVTAKKAGWAKSNMESAIARGQGRSSTGAALESISLEMIMQKTIAIIIEAETDNAKRTLGELRSLVKGHGGVVTPTSYLFKKKGRLSFEKDERNLGVDEVLDEAIEAGAEDVEASEDGSIVVWTGPSQTTSAAEALQKSLGLKIESSDIIWDANEDTKVQLDSGDSVKTLMEFIDEVRDNPNVQGVYANVAQGSLSVEAWDDLQGRLDA</sequence>
<dbReference type="InterPro" id="IPR029072">
    <property type="entry name" value="YebC-like"/>
</dbReference>
<feature type="domain" description="TACO1/YebC-like second and third" evidence="3">
    <location>
        <begin position="131"/>
        <end position="289"/>
    </location>
</feature>
<evidence type="ECO:0000313" key="5">
    <source>
        <dbReference type="EMBL" id="TVY62841.1"/>
    </source>
</evidence>
<feature type="domain" description="TACO1/YebC-like N-terminal" evidence="4">
    <location>
        <begin position="83"/>
        <end position="122"/>
    </location>
</feature>